<reference evidence="1 2" key="1">
    <citation type="submission" date="2018-12" db="EMBL/GenBank/DDBJ databases">
        <title>Mesorhizobium carbonis sp. nov., isolated from coal mine water.</title>
        <authorList>
            <person name="Xin W."/>
            <person name="Xu Z."/>
            <person name="Xiang F."/>
            <person name="Zhang J."/>
            <person name="Xi L."/>
            <person name="Liu J."/>
        </authorList>
    </citation>
    <scope>NUCLEOTIDE SEQUENCE [LARGE SCALE GENOMIC DNA]</scope>
    <source>
        <strain evidence="1 2">B2.3</strain>
    </source>
</reference>
<proteinExistence type="predicted"/>
<evidence type="ECO:0000313" key="1">
    <source>
        <dbReference type="EMBL" id="RST87662.1"/>
    </source>
</evidence>
<dbReference type="RefSeq" id="WP_126698252.1">
    <property type="nucleotide sequence ID" value="NZ_RWKW01000013.1"/>
</dbReference>
<evidence type="ECO:0000313" key="2">
    <source>
        <dbReference type="Proteomes" id="UP000278398"/>
    </source>
</evidence>
<name>A0A429Z1R9_9HYPH</name>
<dbReference type="AlphaFoldDB" id="A0A429Z1R9"/>
<dbReference type="EMBL" id="RWKW01000013">
    <property type="protein sequence ID" value="RST87662.1"/>
    <property type="molecule type" value="Genomic_DNA"/>
</dbReference>
<gene>
    <name evidence="1" type="ORF">EJC49_04410</name>
</gene>
<sequence>MIVDHSPRDGLRLLEPEDFKGFKLRLSGHADVRPAIGGVRFVDDGNVLIGVDLVPALPGAPDTDDWRRGYQAMVAYAAGKGWVDDATNAIRAHVERLP</sequence>
<dbReference type="Proteomes" id="UP000278398">
    <property type="component" value="Unassembled WGS sequence"/>
</dbReference>
<dbReference type="OrthoDB" id="8448203at2"/>
<comment type="caution">
    <text evidence="1">The sequence shown here is derived from an EMBL/GenBank/DDBJ whole genome shotgun (WGS) entry which is preliminary data.</text>
</comment>
<protein>
    <submittedName>
        <fullName evidence="1">Uncharacterized protein</fullName>
    </submittedName>
</protein>
<organism evidence="1 2">
    <name type="scientific">Aquibium carbonis</name>
    <dbReference type="NCBI Taxonomy" id="2495581"/>
    <lineage>
        <taxon>Bacteria</taxon>
        <taxon>Pseudomonadati</taxon>
        <taxon>Pseudomonadota</taxon>
        <taxon>Alphaproteobacteria</taxon>
        <taxon>Hyphomicrobiales</taxon>
        <taxon>Phyllobacteriaceae</taxon>
        <taxon>Aquibium</taxon>
    </lineage>
</organism>
<accession>A0A429Z1R9</accession>
<keyword evidence="2" id="KW-1185">Reference proteome</keyword>